<evidence type="ECO:0000313" key="8">
    <source>
        <dbReference type="EMBL" id="MBO8446398.1"/>
    </source>
</evidence>
<protein>
    <submittedName>
        <fullName evidence="8">GNAT family N-acetyltransferase</fullName>
    </submittedName>
</protein>
<dbReference type="GO" id="GO:0016755">
    <property type="term" value="F:aminoacyltransferase activity"/>
    <property type="evidence" value="ECO:0007669"/>
    <property type="project" value="InterPro"/>
</dbReference>
<dbReference type="InterPro" id="IPR050644">
    <property type="entry name" value="PG_Glycine_Bridge_Synth"/>
</dbReference>
<dbReference type="Pfam" id="PF13480">
    <property type="entry name" value="Acetyltransf_6"/>
    <property type="match status" value="1"/>
</dbReference>
<dbReference type="GO" id="GO:0071555">
    <property type="term" value="P:cell wall organization"/>
    <property type="evidence" value="ECO:0007669"/>
    <property type="project" value="UniProtKB-KW"/>
</dbReference>
<evidence type="ECO:0000256" key="2">
    <source>
        <dbReference type="ARBA" id="ARBA00022679"/>
    </source>
</evidence>
<name>A0A9D9EF69_9BACT</name>
<keyword evidence="6" id="KW-0961">Cell wall biogenesis/degradation</keyword>
<dbReference type="InterPro" id="IPR003447">
    <property type="entry name" value="FEMABX"/>
</dbReference>
<evidence type="ECO:0000256" key="4">
    <source>
        <dbReference type="ARBA" id="ARBA00022984"/>
    </source>
</evidence>
<evidence type="ECO:0000256" key="3">
    <source>
        <dbReference type="ARBA" id="ARBA00022960"/>
    </source>
</evidence>
<organism evidence="8 9">
    <name type="scientific">Candidatus Enterocola intestinipullorum</name>
    <dbReference type="NCBI Taxonomy" id="2840783"/>
    <lineage>
        <taxon>Bacteria</taxon>
        <taxon>Pseudomonadati</taxon>
        <taxon>Bacteroidota</taxon>
        <taxon>Bacteroidia</taxon>
        <taxon>Bacteroidales</taxon>
        <taxon>Candidatus Enterocola</taxon>
    </lineage>
</organism>
<keyword evidence="3" id="KW-0133">Cell shape</keyword>
<proteinExistence type="inferred from homology"/>
<comment type="caution">
    <text evidence="8">The sequence shown here is derived from an EMBL/GenBank/DDBJ whole genome shotgun (WGS) entry which is preliminary data.</text>
</comment>
<keyword evidence="2" id="KW-0808">Transferase</keyword>
<evidence type="ECO:0000256" key="1">
    <source>
        <dbReference type="ARBA" id="ARBA00009943"/>
    </source>
</evidence>
<dbReference type="PROSITE" id="PS51191">
    <property type="entry name" value="FEMABX"/>
    <property type="match status" value="1"/>
</dbReference>
<dbReference type="SUPFAM" id="SSF55729">
    <property type="entry name" value="Acyl-CoA N-acyltransferases (Nat)"/>
    <property type="match status" value="1"/>
</dbReference>
<evidence type="ECO:0000256" key="6">
    <source>
        <dbReference type="ARBA" id="ARBA00023316"/>
    </source>
</evidence>
<dbReference type="GO" id="GO:0009252">
    <property type="term" value="P:peptidoglycan biosynthetic process"/>
    <property type="evidence" value="ECO:0007669"/>
    <property type="project" value="UniProtKB-KW"/>
</dbReference>
<dbReference type="PANTHER" id="PTHR36174:SF1">
    <property type="entry name" value="LIPID II:GLYCINE GLYCYLTRANSFERASE"/>
    <property type="match status" value="1"/>
</dbReference>
<dbReference type="PANTHER" id="PTHR36174">
    <property type="entry name" value="LIPID II:GLYCINE GLYCYLTRANSFERASE"/>
    <property type="match status" value="1"/>
</dbReference>
<sequence>MDNLEIREYDDKDKDAVDGFLSSRNDACIFQTPLYFEALKASGNKLARYFIAWRGGKVCGCLLCDILAQRFDKRALISGILDIKGGPLAENNDAAIIRALLDTAKNIRPKALFMQIAPVYDPAPIKGLLMSYGFDFRPHLALQIDLTKSEEELSAAIGKHKYKNIRSAERKGLRFKAVTDKENFDLCLQILKETYERLNLPVPDMAVFAGLAKNMPSNLKIFGIYTPDDKMIAFKSAFCYNNLAYLHLSGSVEDFHRLHPNEFAYYKLIIRAKENGFSILDMGGGGNPERPYGVRDFKMGFGPQAFNYGHYVLPLRPALMKIAKKTWYFLHRR</sequence>
<feature type="domain" description="BioF2-like acetyltransferase" evidence="7">
    <location>
        <begin position="163"/>
        <end position="288"/>
    </location>
</feature>
<reference evidence="8" key="2">
    <citation type="journal article" date="2021" name="PeerJ">
        <title>Extensive microbial diversity within the chicken gut microbiome revealed by metagenomics and culture.</title>
        <authorList>
            <person name="Gilroy R."/>
            <person name="Ravi A."/>
            <person name="Getino M."/>
            <person name="Pursley I."/>
            <person name="Horton D.L."/>
            <person name="Alikhan N.F."/>
            <person name="Baker D."/>
            <person name="Gharbi K."/>
            <person name="Hall N."/>
            <person name="Watson M."/>
            <person name="Adriaenssens E.M."/>
            <person name="Foster-Nyarko E."/>
            <person name="Jarju S."/>
            <person name="Secka A."/>
            <person name="Antonio M."/>
            <person name="Oren A."/>
            <person name="Chaudhuri R.R."/>
            <person name="La Ragione R."/>
            <person name="Hildebrand F."/>
            <person name="Pallen M.J."/>
        </authorList>
    </citation>
    <scope>NUCLEOTIDE SEQUENCE</scope>
    <source>
        <strain evidence="8">D3-1215</strain>
    </source>
</reference>
<dbReference type="Gene3D" id="3.40.630.30">
    <property type="match status" value="1"/>
</dbReference>
<dbReference type="EMBL" id="JADIMR010000020">
    <property type="protein sequence ID" value="MBO8446398.1"/>
    <property type="molecule type" value="Genomic_DNA"/>
</dbReference>
<evidence type="ECO:0000313" key="9">
    <source>
        <dbReference type="Proteomes" id="UP000823637"/>
    </source>
</evidence>
<dbReference type="InterPro" id="IPR016181">
    <property type="entry name" value="Acyl_CoA_acyltransferase"/>
</dbReference>
<evidence type="ECO:0000259" key="7">
    <source>
        <dbReference type="Pfam" id="PF13480"/>
    </source>
</evidence>
<evidence type="ECO:0000256" key="5">
    <source>
        <dbReference type="ARBA" id="ARBA00023315"/>
    </source>
</evidence>
<accession>A0A9D9EF69</accession>
<comment type="similarity">
    <text evidence="1">Belongs to the FemABX family.</text>
</comment>
<keyword evidence="4" id="KW-0573">Peptidoglycan synthesis</keyword>
<reference evidence="8" key="1">
    <citation type="submission" date="2020-10" db="EMBL/GenBank/DDBJ databases">
        <authorList>
            <person name="Gilroy R."/>
        </authorList>
    </citation>
    <scope>NUCLEOTIDE SEQUENCE</scope>
    <source>
        <strain evidence="8">D3-1215</strain>
    </source>
</reference>
<gene>
    <name evidence="8" type="ORF">IAC32_01435</name>
</gene>
<dbReference type="GO" id="GO:0008360">
    <property type="term" value="P:regulation of cell shape"/>
    <property type="evidence" value="ECO:0007669"/>
    <property type="project" value="UniProtKB-KW"/>
</dbReference>
<keyword evidence="5" id="KW-0012">Acyltransferase</keyword>
<dbReference type="AlphaFoldDB" id="A0A9D9EF69"/>
<dbReference type="InterPro" id="IPR038740">
    <property type="entry name" value="BioF2-like_GNAT_dom"/>
</dbReference>
<dbReference type="Proteomes" id="UP000823637">
    <property type="component" value="Unassembled WGS sequence"/>
</dbReference>